<comment type="similarity">
    <text evidence="4">Belongs to the FRG1 family.</text>
</comment>
<feature type="domain" description="C2H2-type" evidence="14">
    <location>
        <begin position="826"/>
        <end position="854"/>
    </location>
</feature>
<proteinExistence type="inferred from homology"/>
<protein>
    <recommendedName>
        <fullName evidence="10">Protein FRG1 homolog</fullName>
    </recommendedName>
</protein>
<dbReference type="EMBL" id="JAYRBN010000034">
    <property type="protein sequence ID" value="KAL2747808.1"/>
    <property type="molecule type" value="Genomic_DNA"/>
</dbReference>
<feature type="compositionally biased region" description="Acidic residues" evidence="12">
    <location>
        <begin position="1074"/>
        <end position="1085"/>
    </location>
</feature>
<keyword evidence="11" id="KW-0863">Zinc-finger</keyword>
<organism evidence="15 16">
    <name type="scientific">Vespula maculifrons</name>
    <name type="common">Eastern yellow jacket</name>
    <name type="synonym">Wasp</name>
    <dbReference type="NCBI Taxonomy" id="7453"/>
    <lineage>
        <taxon>Eukaryota</taxon>
        <taxon>Metazoa</taxon>
        <taxon>Ecdysozoa</taxon>
        <taxon>Arthropoda</taxon>
        <taxon>Hexapoda</taxon>
        <taxon>Insecta</taxon>
        <taxon>Pterygota</taxon>
        <taxon>Neoptera</taxon>
        <taxon>Endopterygota</taxon>
        <taxon>Hymenoptera</taxon>
        <taxon>Apocrita</taxon>
        <taxon>Aculeata</taxon>
        <taxon>Vespoidea</taxon>
        <taxon>Vespidae</taxon>
        <taxon>Vespinae</taxon>
        <taxon>Vespula</taxon>
    </lineage>
</organism>
<dbReference type="GO" id="GO:0015030">
    <property type="term" value="C:Cajal body"/>
    <property type="evidence" value="ECO:0007669"/>
    <property type="project" value="UniProtKB-SubCell"/>
</dbReference>
<accession>A0ABD2CRR9</accession>
<dbReference type="GO" id="GO:0006364">
    <property type="term" value="P:rRNA processing"/>
    <property type="evidence" value="ECO:0007669"/>
    <property type="project" value="UniProtKB-KW"/>
</dbReference>
<feature type="region of interest" description="Disordered" evidence="12">
    <location>
        <begin position="515"/>
        <end position="579"/>
    </location>
</feature>
<reference evidence="15 16" key="1">
    <citation type="journal article" date="2024" name="Ann. Entomol. Soc. Am.">
        <title>Genomic analyses of the southern and eastern yellowjacket wasps (Hymenoptera: Vespidae) reveal evolutionary signatures of social life.</title>
        <authorList>
            <person name="Catto M.A."/>
            <person name="Caine P.B."/>
            <person name="Orr S.E."/>
            <person name="Hunt B.G."/>
            <person name="Goodisman M.A.D."/>
        </authorList>
    </citation>
    <scope>NUCLEOTIDE SEQUENCE [LARGE SCALE GENOMIC DNA]</scope>
    <source>
        <strain evidence="15">232</strain>
        <tissue evidence="15">Head and thorax</tissue>
    </source>
</reference>
<dbReference type="InterPro" id="IPR036236">
    <property type="entry name" value="Znf_C2H2_sf"/>
</dbReference>
<evidence type="ECO:0000259" key="13">
    <source>
        <dbReference type="PROSITE" id="PS50097"/>
    </source>
</evidence>
<dbReference type="SUPFAM" id="SSF54695">
    <property type="entry name" value="POZ domain"/>
    <property type="match status" value="1"/>
</dbReference>
<dbReference type="InterPro" id="IPR008999">
    <property type="entry name" value="Actin-crosslinking"/>
</dbReference>
<comment type="caution">
    <text evidence="15">The sequence shown here is derived from an EMBL/GenBank/DDBJ whole genome shotgun (WGS) entry which is preliminary data.</text>
</comment>
<feature type="domain" description="BTB" evidence="13">
    <location>
        <begin position="303"/>
        <end position="375"/>
    </location>
</feature>
<keyword evidence="11" id="KW-0862">Zinc</keyword>
<dbReference type="SUPFAM" id="SSF50405">
    <property type="entry name" value="Actin-crosslinking proteins"/>
    <property type="match status" value="1"/>
</dbReference>
<keyword evidence="5" id="KW-0963">Cytoplasm</keyword>
<evidence type="ECO:0000256" key="10">
    <source>
        <dbReference type="ARBA" id="ARBA00072064"/>
    </source>
</evidence>
<dbReference type="InterPro" id="IPR010414">
    <property type="entry name" value="FRG1"/>
</dbReference>
<dbReference type="PROSITE" id="PS50157">
    <property type="entry name" value="ZINC_FINGER_C2H2_2"/>
    <property type="match status" value="1"/>
</dbReference>
<dbReference type="Pfam" id="PF00651">
    <property type="entry name" value="BTB"/>
    <property type="match status" value="1"/>
</dbReference>
<dbReference type="CDD" id="cd23338">
    <property type="entry name" value="beta-trefoil_FSCN_FRG1"/>
    <property type="match status" value="1"/>
</dbReference>
<evidence type="ECO:0000256" key="1">
    <source>
        <dbReference type="ARBA" id="ARBA00004408"/>
    </source>
</evidence>
<evidence type="ECO:0000256" key="9">
    <source>
        <dbReference type="ARBA" id="ARBA00023242"/>
    </source>
</evidence>
<dbReference type="AlphaFoldDB" id="A0ABD2CRR9"/>
<feature type="compositionally biased region" description="Basic and acidic residues" evidence="12">
    <location>
        <begin position="547"/>
        <end position="558"/>
    </location>
</feature>
<dbReference type="FunFam" id="2.80.10.50:FF:000061">
    <property type="entry name" value="Protein FRG1"/>
    <property type="match status" value="1"/>
</dbReference>
<evidence type="ECO:0000256" key="4">
    <source>
        <dbReference type="ARBA" id="ARBA00010878"/>
    </source>
</evidence>
<sequence>MSEYDRVRTGKLVLKGEKIRSKKRKSKKEETRENVTIDNEDTKIHGGWWKTNSPKEITGTVAIEFGKQTYVKALDNGLFTLGAPHSDGEGPCPEEILTAFRISDNLIALKSGYGKYLGVDKNGVVVGRSDAVGAIEQWEPIFQDDKLAILSNTTGNFISITDEDDVICQSKTAGSLEYVTIRSIIERDNKPNKDIPKEEVGSLADVEVNYVRKFQKFQDKKLRINKEDRSALEKAKTDGNLHEALLDRRSKMKADRYYNQTMQATTNRDKSLPSRGLKQVKVDNWGTFFLQRLQQLYFEEELLDLTIKFPTSDITVQAHRLVITTCTDYFMQLERQLKEKDENFDGVIIMPPDMPYECVKSIISFMYTGQLEYWTSEQHALYRTAQKMKMTVLTKLLDAQFNTTALQTNRPVKSNTPIISKSTTLSTEGTVTTSTSTLSAQPLPGRKLPIWKRKLELPPTLPMANYELRGSAQKSTEITAGPSRFDLPEAEDFALGVFSSFDDITYNTKPIVQASGKYKRDSSSLSLKCSPDRDIKNDSTEDEEDDTQLHEKDPKEVNSDDDWTISNTSERSQDAQPTAKRVRFDLEEKENLEKSSSCHTNTDDSINNHAKIIREVLKKYPHLIRNNKNIRLKIMQKEAKSTETSAPCKTKVSYVVLKSDHLMSSNNGDENDSKCNGNVDGGETGPWKCNKCDLDEEYTNYYMYRRHMQDVHEEKFDPRVCEHCGYKATKRNILMYHLYTKHNVPPPKSMCFPKCQACSYVALSETLLVRHQINHNHRPTSRHHTSTFEVIQCLQCSQVFKDITDLTTHEINTGHGNHVEGREKGYRCPHCSKTFVRVTNLQVHIDCSHKDLRDSETATPAPPISLEPSSEAEALSHVASGIATSLGVGDSVSPETQEVENQSEYIVPEITDISQTTTYHAHEFEGQQMIMLINNDNYQQQDENDHHQQPQQLDISGNEQIVMQGTEDGMIVYIHDNDETDRQTYNDYQSIEITQEPEEIVEEVVEEVEEAVMEEEVQDERSELIDESNSHQMEDGIQYVEEQTEIVEYDEEQCTEDRNRLEESQESVMIIEEEHVEGDDEVTDEVADKDSNEQQSPEARDFATEWDEYSRDAIE</sequence>
<dbReference type="InterPro" id="IPR013087">
    <property type="entry name" value="Znf_C2H2_type"/>
</dbReference>
<evidence type="ECO:0000313" key="15">
    <source>
        <dbReference type="EMBL" id="KAL2747808.1"/>
    </source>
</evidence>
<feature type="compositionally biased region" description="Basic and acidic residues" evidence="12">
    <location>
        <begin position="1086"/>
        <end position="1115"/>
    </location>
</feature>
<feature type="compositionally biased region" description="Basic and acidic residues" evidence="12">
    <location>
        <begin position="530"/>
        <end position="539"/>
    </location>
</feature>
<evidence type="ECO:0000256" key="11">
    <source>
        <dbReference type="PROSITE-ProRule" id="PRU00042"/>
    </source>
</evidence>
<keyword evidence="11" id="KW-0479">Metal-binding</keyword>
<dbReference type="Gene3D" id="2.80.10.50">
    <property type="match status" value="1"/>
</dbReference>
<dbReference type="Gene3D" id="3.30.710.10">
    <property type="entry name" value="Potassium Channel Kv1.1, Chain A"/>
    <property type="match status" value="1"/>
</dbReference>
<dbReference type="GO" id="GO:0007517">
    <property type="term" value="P:muscle organ development"/>
    <property type="evidence" value="ECO:0007669"/>
    <property type="project" value="UniProtKB-KW"/>
</dbReference>
<evidence type="ECO:0000259" key="14">
    <source>
        <dbReference type="PROSITE" id="PS50157"/>
    </source>
</evidence>
<dbReference type="GO" id="GO:0005737">
    <property type="term" value="C:cytoplasm"/>
    <property type="evidence" value="ECO:0007669"/>
    <property type="project" value="UniProtKB-SubCell"/>
</dbReference>
<keyword evidence="7" id="KW-0517">Myogenesis</keyword>
<comment type="subcellular location">
    <subcellularLocation>
        <location evidence="2">Cytoplasm</location>
    </subcellularLocation>
    <subcellularLocation>
        <location evidence="1">Nucleus</location>
        <location evidence="1">Cajal body</location>
    </subcellularLocation>
    <subcellularLocation>
        <location evidence="3">Nucleus</location>
        <location evidence="3">Nucleolus</location>
    </subcellularLocation>
</comment>
<dbReference type="GO" id="GO:0005730">
    <property type="term" value="C:nucleolus"/>
    <property type="evidence" value="ECO:0007669"/>
    <property type="project" value="UniProtKB-SubCell"/>
</dbReference>
<dbReference type="PANTHER" id="PTHR12928:SF0">
    <property type="entry name" value="FSHD REGION GENE 1"/>
    <property type="match status" value="1"/>
</dbReference>
<evidence type="ECO:0000256" key="5">
    <source>
        <dbReference type="ARBA" id="ARBA00022490"/>
    </source>
</evidence>
<dbReference type="PANTHER" id="PTHR12928">
    <property type="entry name" value="FRG1 PROTEIN"/>
    <property type="match status" value="1"/>
</dbReference>
<dbReference type="Proteomes" id="UP001607303">
    <property type="component" value="Unassembled WGS sequence"/>
</dbReference>
<feature type="compositionally biased region" description="Polar residues" evidence="12">
    <location>
        <begin position="564"/>
        <end position="576"/>
    </location>
</feature>
<feature type="region of interest" description="Disordered" evidence="12">
    <location>
        <begin position="1073"/>
        <end position="1115"/>
    </location>
</feature>
<dbReference type="InterPro" id="IPR000210">
    <property type="entry name" value="BTB/POZ_dom"/>
</dbReference>
<evidence type="ECO:0000256" key="7">
    <source>
        <dbReference type="ARBA" id="ARBA00022541"/>
    </source>
</evidence>
<dbReference type="GO" id="GO:0008270">
    <property type="term" value="F:zinc ion binding"/>
    <property type="evidence" value="ECO:0007669"/>
    <property type="project" value="UniProtKB-KW"/>
</dbReference>
<evidence type="ECO:0000256" key="12">
    <source>
        <dbReference type="SAM" id="MobiDB-lite"/>
    </source>
</evidence>
<dbReference type="Pfam" id="PF00096">
    <property type="entry name" value="zf-C2H2"/>
    <property type="match status" value="1"/>
</dbReference>
<keyword evidence="9" id="KW-0539">Nucleus</keyword>
<dbReference type="SMART" id="SM00225">
    <property type="entry name" value="BTB"/>
    <property type="match status" value="1"/>
</dbReference>
<dbReference type="Pfam" id="PF06229">
    <property type="entry name" value="FRG1"/>
    <property type="match status" value="1"/>
</dbReference>
<evidence type="ECO:0000256" key="8">
    <source>
        <dbReference type="ARBA" id="ARBA00022552"/>
    </source>
</evidence>
<dbReference type="PROSITE" id="PS00028">
    <property type="entry name" value="ZINC_FINGER_C2H2_1"/>
    <property type="match status" value="1"/>
</dbReference>
<dbReference type="InterPro" id="IPR011333">
    <property type="entry name" value="SKP1/BTB/POZ_sf"/>
</dbReference>
<evidence type="ECO:0000256" key="6">
    <source>
        <dbReference type="ARBA" id="ARBA00022517"/>
    </source>
</evidence>
<name>A0ABD2CRR9_VESMC</name>
<keyword evidence="6" id="KW-0690">Ribosome biogenesis</keyword>
<gene>
    <name evidence="15" type="ORF">V1477_003703</name>
</gene>
<dbReference type="Gene3D" id="3.30.160.60">
    <property type="entry name" value="Classic Zinc Finger"/>
    <property type="match status" value="2"/>
</dbReference>
<keyword evidence="8" id="KW-0698">rRNA processing</keyword>
<keyword evidence="16" id="KW-1185">Reference proteome</keyword>
<feature type="region of interest" description="Disordered" evidence="12">
    <location>
        <begin position="16"/>
        <end position="35"/>
    </location>
</feature>
<dbReference type="SMART" id="SM00355">
    <property type="entry name" value="ZnF_C2H2"/>
    <property type="match status" value="5"/>
</dbReference>
<dbReference type="PROSITE" id="PS50097">
    <property type="entry name" value="BTB"/>
    <property type="match status" value="1"/>
</dbReference>
<evidence type="ECO:0000256" key="3">
    <source>
        <dbReference type="ARBA" id="ARBA00004604"/>
    </source>
</evidence>
<dbReference type="SUPFAM" id="SSF57667">
    <property type="entry name" value="beta-beta-alpha zinc fingers"/>
    <property type="match status" value="1"/>
</dbReference>
<evidence type="ECO:0000256" key="2">
    <source>
        <dbReference type="ARBA" id="ARBA00004496"/>
    </source>
</evidence>
<evidence type="ECO:0000313" key="16">
    <source>
        <dbReference type="Proteomes" id="UP001607303"/>
    </source>
</evidence>